<name>A0ABS4CJ65_9ENTE</name>
<evidence type="ECO:0000259" key="1">
    <source>
        <dbReference type="PROSITE" id="PS51736"/>
    </source>
</evidence>
<accession>A0ABS4CJ65</accession>
<dbReference type="PANTHER" id="PTHR30461">
    <property type="entry name" value="DNA-INVERTASE FROM LAMBDOID PROPHAGE"/>
    <property type="match status" value="1"/>
</dbReference>
<dbReference type="EMBL" id="JAEDXU010000003">
    <property type="protein sequence ID" value="MBP1046223.1"/>
    <property type="molecule type" value="Genomic_DNA"/>
</dbReference>
<sequence length="132" mass="15145">MHKLTALYSRSATADKQAIDKQMTKLNNYCEEKNIQKFKHYIDNHQSGANLDRPAIKELLQDLEAGKIDRIIVTNISRISRNLSGVAQIILCQIELNHAKLITLDRGEYRLDDYNPENGFFADLLTKIKSEL</sequence>
<dbReference type="Pfam" id="PF00239">
    <property type="entry name" value="Resolvase"/>
    <property type="match status" value="1"/>
</dbReference>
<reference evidence="2 3" key="1">
    <citation type="submission" date="2020-12" db="EMBL/GenBank/DDBJ databases">
        <title>Vagococcus allomyrinae sp. nov. and Enterococcus lavae sp. nov., isolated from the larvae of Allomyrina dichotoma.</title>
        <authorList>
            <person name="Lee S.D."/>
        </authorList>
    </citation>
    <scope>NUCLEOTIDE SEQUENCE [LARGE SCALE GENOMIC DNA]</scope>
    <source>
        <strain evidence="2 3">BWM-S5</strain>
    </source>
</reference>
<comment type="caution">
    <text evidence="2">The sequence shown here is derived from an EMBL/GenBank/DDBJ whole genome shotgun (WGS) entry which is preliminary data.</text>
</comment>
<keyword evidence="3" id="KW-1185">Reference proteome</keyword>
<dbReference type="CDD" id="cd00338">
    <property type="entry name" value="Ser_Recombinase"/>
    <property type="match status" value="1"/>
</dbReference>
<dbReference type="RefSeq" id="WP_209557039.1">
    <property type="nucleotide sequence ID" value="NZ_JAEDXU010000003.1"/>
</dbReference>
<feature type="domain" description="Resolvase/invertase-type recombinase catalytic" evidence="1">
    <location>
        <begin position="4"/>
        <end position="132"/>
    </location>
</feature>
<dbReference type="PANTHER" id="PTHR30461:SF23">
    <property type="entry name" value="DNA RECOMBINASE-RELATED"/>
    <property type="match status" value="1"/>
</dbReference>
<dbReference type="InterPro" id="IPR006119">
    <property type="entry name" value="Resolv_N"/>
</dbReference>
<dbReference type="Proteomes" id="UP000673375">
    <property type="component" value="Unassembled WGS sequence"/>
</dbReference>
<gene>
    <name evidence="2" type="ORF">I6N96_07995</name>
</gene>
<dbReference type="InterPro" id="IPR050639">
    <property type="entry name" value="SSR_resolvase"/>
</dbReference>
<dbReference type="SMART" id="SM00857">
    <property type="entry name" value="Resolvase"/>
    <property type="match status" value="1"/>
</dbReference>
<evidence type="ECO:0000313" key="2">
    <source>
        <dbReference type="EMBL" id="MBP1046223.1"/>
    </source>
</evidence>
<dbReference type="InterPro" id="IPR036162">
    <property type="entry name" value="Resolvase-like_N_sf"/>
</dbReference>
<dbReference type="Gene3D" id="3.40.50.1390">
    <property type="entry name" value="Resolvase, N-terminal catalytic domain"/>
    <property type="match status" value="1"/>
</dbReference>
<evidence type="ECO:0000313" key="3">
    <source>
        <dbReference type="Proteomes" id="UP000673375"/>
    </source>
</evidence>
<organism evidence="2 3">
    <name type="scientific">Enterococcus larvae</name>
    <dbReference type="NCBI Taxonomy" id="2794352"/>
    <lineage>
        <taxon>Bacteria</taxon>
        <taxon>Bacillati</taxon>
        <taxon>Bacillota</taxon>
        <taxon>Bacilli</taxon>
        <taxon>Lactobacillales</taxon>
        <taxon>Enterococcaceae</taxon>
        <taxon>Enterococcus</taxon>
    </lineage>
</organism>
<proteinExistence type="predicted"/>
<dbReference type="SUPFAM" id="SSF53041">
    <property type="entry name" value="Resolvase-like"/>
    <property type="match status" value="1"/>
</dbReference>
<protein>
    <submittedName>
        <fullName evidence="2">Recombinase family protein</fullName>
    </submittedName>
</protein>
<dbReference type="PROSITE" id="PS51736">
    <property type="entry name" value="RECOMBINASES_3"/>
    <property type="match status" value="1"/>
</dbReference>